<evidence type="ECO:0000313" key="1">
    <source>
        <dbReference type="EMBL" id="MDR7073207.1"/>
    </source>
</evidence>
<gene>
    <name evidence="1" type="ORF">J2X07_002193</name>
</gene>
<proteinExistence type="predicted"/>
<dbReference type="Proteomes" id="UP001258181">
    <property type="component" value="Unassembled WGS sequence"/>
</dbReference>
<dbReference type="Pfam" id="PF10763">
    <property type="entry name" value="DUF2584"/>
    <property type="match status" value="1"/>
</dbReference>
<protein>
    <recommendedName>
        <fullName evidence="3">DUF2584 domain-containing protein</fullName>
    </recommendedName>
</protein>
<evidence type="ECO:0000313" key="2">
    <source>
        <dbReference type="Proteomes" id="UP001258181"/>
    </source>
</evidence>
<sequence length="80" mass="9100">MQMPITVHSNVVTGGKEKRIEGNKFQITLSGYQLFILDHPFTLQKNENSSPTGKAVVKELTWKENTTQLIYELIDLHSVN</sequence>
<dbReference type="RefSeq" id="WP_310258715.1">
    <property type="nucleotide sequence ID" value="NZ_JAVDWA010000003.1"/>
</dbReference>
<accession>A0ABU1U174</accession>
<keyword evidence="2" id="KW-1185">Reference proteome</keyword>
<dbReference type="Gene3D" id="2.40.240.20">
    <property type="entry name" value="Hypothetical PUA domain-like, domain 1"/>
    <property type="match status" value="1"/>
</dbReference>
<reference evidence="1 2" key="1">
    <citation type="submission" date="2023-07" db="EMBL/GenBank/DDBJ databases">
        <title>Sorghum-associated microbial communities from plants grown in Nebraska, USA.</title>
        <authorList>
            <person name="Schachtman D."/>
        </authorList>
    </citation>
    <scope>NUCLEOTIDE SEQUENCE [LARGE SCALE GENOMIC DNA]</scope>
    <source>
        <strain evidence="1 2">BE211</strain>
    </source>
</reference>
<dbReference type="InterPro" id="IPR015947">
    <property type="entry name" value="PUA-like_sf"/>
</dbReference>
<dbReference type="SUPFAM" id="SSF88697">
    <property type="entry name" value="PUA domain-like"/>
    <property type="match status" value="1"/>
</dbReference>
<name>A0ABU1U174_9BACL</name>
<evidence type="ECO:0008006" key="3">
    <source>
        <dbReference type="Google" id="ProtNLM"/>
    </source>
</evidence>
<dbReference type="InterPro" id="IPR019699">
    <property type="entry name" value="DUF2584"/>
</dbReference>
<organism evidence="1 2">
    <name type="scientific">Fictibacillus barbaricus</name>
    <dbReference type="NCBI Taxonomy" id="182136"/>
    <lineage>
        <taxon>Bacteria</taxon>
        <taxon>Bacillati</taxon>
        <taxon>Bacillota</taxon>
        <taxon>Bacilli</taxon>
        <taxon>Bacillales</taxon>
        <taxon>Fictibacillaceae</taxon>
        <taxon>Fictibacillus</taxon>
    </lineage>
</organism>
<comment type="caution">
    <text evidence="1">The sequence shown here is derived from an EMBL/GenBank/DDBJ whole genome shotgun (WGS) entry which is preliminary data.</text>
</comment>
<dbReference type="EMBL" id="JAVDWA010000003">
    <property type="protein sequence ID" value="MDR7073207.1"/>
    <property type="molecule type" value="Genomic_DNA"/>
</dbReference>